<dbReference type="Pfam" id="PF01060">
    <property type="entry name" value="TTR-52"/>
    <property type="match status" value="2"/>
</dbReference>
<reference evidence="7 8" key="2">
    <citation type="submission" date="2018-11" db="EMBL/GenBank/DDBJ databases">
        <authorList>
            <consortium name="Pathogen Informatics"/>
        </authorList>
    </citation>
    <scope>NUCLEOTIDE SEQUENCE [LARGE SCALE GENOMIC DNA]</scope>
</reference>
<proteinExistence type="inferred from homology"/>
<dbReference type="Gene3D" id="2.60.40.3330">
    <property type="match status" value="2"/>
</dbReference>
<comment type="subcellular location">
    <subcellularLocation>
        <location evidence="1">Secreted</location>
    </subcellularLocation>
</comment>
<feature type="chain" id="PRO_5043121605" evidence="6">
    <location>
        <begin position="21"/>
        <end position="292"/>
    </location>
</feature>
<dbReference type="PANTHER" id="PTHR21700">
    <property type="entry name" value="TRANSTHYRETIN-LIKE FAMILY PROTEIN-RELATED"/>
    <property type="match status" value="1"/>
</dbReference>
<evidence type="ECO:0000256" key="6">
    <source>
        <dbReference type="SAM" id="SignalP"/>
    </source>
</evidence>
<dbReference type="GO" id="GO:0009986">
    <property type="term" value="C:cell surface"/>
    <property type="evidence" value="ECO:0007669"/>
    <property type="project" value="InterPro"/>
</dbReference>
<sequence>MLYAIIFLLSFAGLPSFLNAICTTSHVTVTGQLGCGERALKNVIVELREHDTLDPDDSLNKTKSDNKGYFTVYGEECEVGSIEPYLRIIHNCEDGILSENCIITDDFPIPNDQIGKIYKMGIVSLNIARMNHKKNSFMEVLVIFMLFLSLINGFFLFGKQQQITVQGEIGCENNVHTLDVHIELWEKDAVIFISYYLIICERIILHSISLFDDKLNSTQPQHDGFFEISGTEREWGSIETYLIIRHHCYQGKRCIVTDRFAIPSTSINKVYNMGIISLNIHQNNRKTICRKL</sequence>
<accession>A0A0N4SYQ6</accession>
<dbReference type="PANTHER" id="PTHR21700:SF30">
    <property type="entry name" value="TRANSTHYRETIN-LIKE FAMILY PROTEIN"/>
    <property type="match status" value="1"/>
</dbReference>
<dbReference type="GO" id="GO:0005576">
    <property type="term" value="C:extracellular region"/>
    <property type="evidence" value="ECO:0007669"/>
    <property type="project" value="UniProtKB-SubCell"/>
</dbReference>
<dbReference type="Proteomes" id="UP000278627">
    <property type="component" value="Unassembled WGS sequence"/>
</dbReference>
<evidence type="ECO:0000313" key="7">
    <source>
        <dbReference type="EMBL" id="VDN82063.1"/>
    </source>
</evidence>
<dbReference type="InterPro" id="IPR001534">
    <property type="entry name" value="Transthyretin-like"/>
</dbReference>
<evidence type="ECO:0000256" key="3">
    <source>
        <dbReference type="ARBA" id="ARBA00022525"/>
    </source>
</evidence>
<evidence type="ECO:0000256" key="1">
    <source>
        <dbReference type="ARBA" id="ARBA00004613"/>
    </source>
</evidence>
<keyword evidence="3" id="KW-0964">Secreted</keyword>
<evidence type="ECO:0000256" key="5">
    <source>
        <dbReference type="SAM" id="Phobius"/>
    </source>
</evidence>
<evidence type="ECO:0000256" key="2">
    <source>
        <dbReference type="ARBA" id="ARBA00010112"/>
    </source>
</evidence>
<comment type="similarity">
    <text evidence="2">Belongs to the nematode transthyretin-like family.</text>
</comment>
<dbReference type="AlphaFoldDB" id="A0A0N4SYQ6"/>
<feature type="transmembrane region" description="Helical" evidence="5">
    <location>
        <begin position="137"/>
        <end position="157"/>
    </location>
</feature>
<reference evidence="9" key="1">
    <citation type="submission" date="2017-02" db="UniProtKB">
        <authorList>
            <consortium name="WormBaseParasite"/>
        </authorList>
    </citation>
    <scope>IDENTIFICATION</scope>
</reference>
<feature type="signal peptide" evidence="6">
    <location>
        <begin position="1"/>
        <end position="20"/>
    </location>
</feature>
<name>A0A0N4SYQ6_BRUPA</name>
<evidence type="ECO:0000313" key="9">
    <source>
        <dbReference type="WBParaSite" id="BPAG_0000087601-mRNA-1"/>
    </source>
</evidence>
<evidence type="ECO:0000313" key="8">
    <source>
        <dbReference type="Proteomes" id="UP000278627"/>
    </source>
</evidence>
<evidence type="ECO:0000256" key="4">
    <source>
        <dbReference type="ARBA" id="ARBA00022729"/>
    </source>
</evidence>
<keyword evidence="5" id="KW-1133">Transmembrane helix</keyword>
<keyword evidence="5" id="KW-0472">Membrane</keyword>
<gene>
    <name evidence="7" type="ORF">BPAG_LOCUS877</name>
</gene>
<organism evidence="9">
    <name type="scientific">Brugia pahangi</name>
    <name type="common">Filarial nematode worm</name>
    <dbReference type="NCBI Taxonomy" id="6280"/>
    <lineage>
        <taxon>Eukaryota</taxon>
        <taxon>Metazoa</taxon>
        <taxon>Ecdysozoa</taxon>
        <taxon>Nematoda</taxon>
        <taxon>Chromadorea</taxon>
        <taxon>Rhabditida</taxon>
        <taxon>Spirurina</taxon>
        <taxon>Spiruromorpha</taxon>
        <taxon>Filarioidea</taxon>
        <taxon>Onchocercidae</taxon>
        <taxon>Brugia</taxon>
    </lineage>
</organism>
<protein>
    <submittedName>
        <fullName evidence="9">Transthyretin-like family-containing protein</fullName>
    </submittedName>
</protein>
<keyword evidence="8" id="KW-1185">Reference proteome</keyword>
<dbReference type="EMBL" id="UZAD01000050">
    <property type="protein sequence ID" value="VDN82063.1"/>
    <property type="molecule type" value="Genomic_DNA"/>
</dbReference>
<keyword evidence="4 6" id="KW-0732">Signal</keyword>
<dbReference type="InterPro" id="IPR038479">
    <property type="entry name" value="Transthyretin-like_sf"/>
</dbReference>
<dbReference type="WBParaSite" id="BPAG_0000087601-mRNA-1">
    <property type="protein sequence ID" value="BPAG_0000087601-mRNA-1"/>
    <property type="gene ID" value="BPAG_0000087601"/>
</dbReference>
<keyword evidence="5" id="KW-0812">Transmembrane</keyword>